<feature type="compositionally biased region" description="Polar residues" evidence="2">
    <location>
        <begin position="2123"/>
        <end position="2132"/>
    </location>
</feature>
<feature type="compositionally biased region" description="Basic and acidic residues" evidence="2">
    <location>
        <begin position="2550"/>
        <end position="2561"/>
    </location>
</feature>
<feature type="compositionally biased region" description="Basic and acidic residues" evidence="2">
    <location>
        <begin position="915"/>
        <end position="928"/>
    </location>
</feature>
<proteinExistence type="predicted"/>
<name>A0A9P0DMU0_9CUCU</name>
<feature type="compositionally biased region" description="Polar residues" evidence="2">
    <location>
        <begin position="84"/>
        <end position="98"/>
    </location>
</feature>
<feature type="compositionally biased region" description="Pro residues" evidence="2">
    <location>
        <begin position="26"/>
        <end position="37"/>
    </location>
</feature>
<feature type="coiled-coil region" evidence="1">
    <location>
        <begin position="483"/>
        <end position="799"/>
    </location>
</feature>
<dbReference type="OrthoDB" id="10017054at2759"/>
<feature type="region of interest" description="Disordered" evidence="2">
    <location>
        <begin position="1530"/>
        <end position="1566"/>
    </location>
</feature>
<feature type="compositionally biased region" description="Polar residues" evidence="2">
    <location>
        <begin position="1534"/>
        <end position="1556"/>
    </location>
</feature>
<organism evidence="3 4">
    <name type="scientific">Ceutorhynchus assimilis</name>
    <name type="common">cabbage seed weevil</name>
    <dbReference type="NCBI Taxonomy" id="467358"/>
    <lineage>
        <taxon>Eukaryota</taxon>
        <taxon>Metazoa</taxon>
        <taxon>Ecdysozoa</taxon>
        <taxon>Arthropoda</taxon>
        <taxon>Hexapoda</taxon>
        <taxon>Insecta</taxon>
        <taxon>Pterygota</taxon>
        <taxon>Neoptera</taxon>
        <taxon>Endopterygota</taxon>
        <taxon>Coleoptera</taxon>
        <taxon>Polyphaga</taxon>
        <taxon>Cucujiformia</taxon>
        <taxon>Curculionidae</taxon>
        <taxon>Ceutorhynchinae</taxon>
        <taxon>Ceutorhynchus</taxon>
    </lineage>
</organism>
<evidence type="ECO:0000313" key="4">
    <source>
        <dbReference type="Proteomes" id="UP001152799"/>
    </source>
</evidence>
<evidence type="ECO:0000256" key="2">
    <source>
        <dbReference type="SAM" id="MobiDB-lite"/>
    </source>
</evidence>
<reference evidence="3" key="1">
    <citation type="submission" date="2022-01" db="EMBL/GenBank/DDBJ databases">
        <authorList>
            <person name="King R."/>
        </authorList>
    </citation>
    <scope>NUCLEOTIDE SEQUENCE</scope>
</reference>
<feature type="compositionally biased region" description="Basic and acidic residues" evidence="2">
    <location>
        <begin position="58"/>
        <end position="76"/>
    </location>
</feature>
<dbReference type="Gene3D" id="1.10.287.1490">
    <property type="match status" value="1"/>
</dbReference>
<protein>
    <submittedName>
        <fullName evidence="3">Uncharacterized protein</fullName>
    </submittedName>
</protein>
<feature type="compositionally biased region" description="Low complexity" evidence="2">
    <location>
        <begin position="2501"/>
        <end position="2517"/>
    </location>
</feature>
<feature type="region of interest" description="Disordered" evidence="2">
    <location>
        <begin position="858"/>
        <end position="1004"/>
    </location>
</feature>
<evidence type="ECO:0000256" key="1">
    <source>
        <dbReference type="SAM" id="Coils"/>
    </source>
</evidence>
<feature type="compositionally biased region" description="Basic and acidic residues" evidence="2">
    <location>
        <begin position="1"/>
        <end position="12"/>
    </location>
</feature>
<feature type="coiled-coil region" evidence="1">
    <location>
        <begin position="414"/>
        <end position="451"/>
    </location>
</feature>
<feature type="region of interest" description="Disordered" evidence="2">
    <location>
        <begin position="2001"/>
        <end position="2030"/>
    </location>
</feature>
<feature type="region of interest" description="Disordered" evidence="2">
    <location>
        <begin position="1"/>
        <end position="98"/>
    </location>
</feature>
<feature type="region of interest" description="Disordered" evidence="2">
    <location>
        <begin position="2532"/>
        <end position="2576"/>
    </location>
</feature>
<keyword evidence="4" id="KW-1185">Reference proteome</keyword>
<feature type="compositionally biased region" description="Polar residues" evidence="2">
    <location>
        <begin position="2562"/>
        <end position="2576"/>
    </location>
</feature>
<evidence type="ECO:0000313" key="3">
    <source>
        <dbReference type="EMBL" id="CAH1129971.1"/>
    </source>
</evidence>
<feature type="region of interest" description="Disordered" evidence="2">
    <location>
        <begin position="2103"/>
        <end position="2132"/>
    </location>
</feature>
<feature type="compositionally biased region" description="Polar residues" evidence="2">
    <location>
        <begin position="158"/>
        <end position="167"/>
    </location>
</feature>
<feature type="region of interest" description="Disordered" evidence="2">
    <location>
        <begin position="2501"/>
        <end position="2520"/>
    </location>
</feature>
<feature type="compositionally biased region" description="Polar residues" evidence="2">
    <location>
        <begin position="198"/>
        <end position="216"/>
    </location>
</feature>
<dbReference type="Proteomes" id="UP001152799">
    <property type="component" value="Chromosome 4"/>
</dbReference>
<feature type="compositionally biased region" description="Basic and acidic residues" evidence="2">
    <location>
        <begin position="226"/>
        <end position="240"/>
    </location>
</feature>
<sequence length="2576" mass="293293">MNKDKAPKSERSRRPHPLNANRVPHPRPPPQSAPQQPPTSSGSIFGSLRRLKVTSTPKKTELDKKPDKAKTKKNNDLVEEESTTKNIDNNGNNVATVLSSTTVDRVEARKKTRDNVKSVVEIHRRPAEFRRAAPPVPSGLRKDKTKSSTVSLQNLLRTPAKATQNQGLKPKRPITVAIPSNVTIRRGHKEGQAHPDNISRTSSITNLDSLESNLSSGKGAKPRKVSSKERIDKQGQDGKKVTKNNNKLEPPQPVGPPLSYSSDSLQETELQQLKKQLRDMADEKSSLALQLGEHRGQLNVLQKEISKLKSFQDESNLEMGKLSEENTLLRNRLRDVVHSPLSDNEKQQLLFETRHHSSAPASIATNAMDDHGGDTTACTTPDWDKHSSGNLSEVSVACLQDKINQMQETHYSTNEELQATLQELTDLQRQLTELQQENERLNEEKTLMFDSLCRQTERLNDSRQEVENLKQLLYRDRSDETGINQLESAAEREQKLVELLRSAQEEREQLLLKLEQIQGDLHESRTDNIDKTETISQQNERVRTLECTLDAKHAEHNQLDQELAQAKDQCSGRQIEINRLSDLLENARTKIIELEQDRALGDKSELDELLDNARKEKDQLESEVAYLKEQLARSKNEIEKLKEQVFVLQEECKVTRNNAKTTQADLEYKSEKLSSEKSALADQLQQFQEAVNELQVQAQCHLEDKRQLSTVLSETQRNMSEAERKNLNLENELQELKKLRAEENDEWEKFQNDLLTSVRVANDFKTEAQQELQKIILENKTYREKVRLLEGQVEKLKGEKVSTTTQTDIILTPQIISLARNVDLSLHNRFSLQEHLTTPTENMDKLFPILSRRSKSKENIADTSIYKSSERSSNKKLKSGDNSLERRQKSSLKKSKSKDSLEQLAIESTSQLKPTKSEENLTEIDSKSKGNRGFLNWNKSKDNLEQYGAEPSNTPKEKKSFFKRNKSQESLDKIVDLPRKSIESSDSNKSEPKQTEFFGKFIKKREKKPPNRSHVKFMSVEEEMLLKSLGNWYDNIDENIPDELLSEEDRAVRKLKILFENESLKEKPMAHKPKEHLAISKPLLNSVVLNPKLEQICRDPKLIIVDSEVRQSALEEPHKSEEVYTNIGPPGGGIYKSKSLDDINVFEEYRTESEMAPVLYRPVVTNNLTIEEHSSIKYNQRSSDIQPNDSASNPRYSAKYYNLPKPNIYINYENLDEIVDKIPRNVSQNKLTEEQKFALKLKEALDEAEKKTTLKKITKGSIRGMDISTPTRESVERNWKLKEILLNPGIKKAEEWKRHSTDISSDLGSPRARHKSIDLQKTNMSKSHEDISFSFVPENTLLNMYFGEKVQESKFNSDDTSSSSQSFTSGTFNLDTGNIEQKCDILEVPKSSKRDFEEDLLYNDTLNKTKEAKEKRLSKDEHPKIKEAKNNYKTEVQLMLKQIDTDKLRSSLRKQRLDADDLQKKSEAYKLVLEKPVNNFIKHEQEFAGKNDVEAKSFEVEDRRSLTVDQTFHVEETNNVSSFDIQFKGPASDQAHSVQKNIKYQTPNRDSTSSSLAEPKTREQNEIQPIQKLDFEHDVVYQISTTTEYSTSSVNIAQITGSNIIVAEKNKPQHVQKLIHENTASIENDQIVETDTTEQNVPQYSTSSVDAAEITESNSIMEKLEKNELQQLIHENVFYQKPNRYSISSVDNAQITEPEIIEQNETQSIQKQDSENVDFVETTKPLEATKNVEKNVDDPTENLQEVADISTSNVTEDDALYTEHSESSMQEVDAPIPQDYGYKQILKENQYGVVSPLDLRYTYRTVVKEYKGKYPPEDKTSDDSESLDDFIDEYFDPIEALDSEEGPVIEEIPGDDVTIRKPDSMSQIDKEMHDIMDKYLHTRASLLVKKINNNDTSEQKSNLKKYQNFEDLQAIERRNEPEPLSAKDLQFIEEMKAKYTNDHYIASPAIVIEEEQSEVKSTHSVEDIEESESIQDHDNNARLSLEDLQFIEEMKAKYASTETISTSPDKHLEESISNLRPPKTSKSQRPLSEINAEDLKFIEEITRRTMSDDTGSTHENSMLIEELRNESVPPLPASPIPSEIVAYESRTLVDSVTSTALLTSEREAHLPPSLRPKKPTQLPLPQTSYSNIDLRNKQQRLSYQETPSSSKANSNKRLSDLMFKETIFVPLSQNPDYPKSPKYKQDNSYKEKLFVASPESTLASKIPTLKKETKESPNKQNVEIKLNKYSSTSQSRSSWSNSLKKGLLDTSPTSYEPVYSNVHYKPAAKTFYKATIVKKPLPLPRESSFRNVKSEVSEVDISGNMSESDQNFSKEEPIISQDAIKIEGKRAHTDISKKIEELKAENVMSEPSIVPAASILASASENEENEISQSKEGKAAIESHSSYDSYLDLFKTKESEDFDNLRGKNPRVKYPARGNFHLEDIIADEDDDDEEEAAVRPKIVDFVPLDDETITAFTKEPNSSYDTLEREKTFQVLEEAALKGDNKEAKTEDSVEVIVQKSSTTISKSSSKSHTSSRASFTQAKKLFEALAEANKEEKPNISNPFSRTNVRESRGLEEIKGSSSQDGEGEASNKQ</sequence>
<feature type="region of interest" description="Disordered" evidence="2">
    <location>
        <begin position="158"/>
        <end position="265"/>
    </location>
</feature>
<gene>
    <name evidence="3" type="ORF">CEUTPL_LOCUS8620</name>
</gene>
<feature type="compositionally biased region" description="Basic and acidic residues" evidence="2">
    <location>
        <begin position="955"/>
        <end position="994"/>
    </location>
</feature>
<accession>A0A9P0DMU0</accession>
<keyword evidence="1" id="KW-0175">Coiled coil</keyword>
<dbReference type="EMBL" id="OU892280">
    <property type="protein sequence ID" value="CAH1129971.1"/>
    <property type="molecule type" value="Genomic_DNA"/>
</dbReference>